<accession>A0A139ANZ6</accession>
<dbReference type="Proteomes" id="UP000070544">
    <property type="component" value="Unassembled WGS sequence"/>
</dbReference>
<dbReference type="EMBL" id="KQ965742">
    <property type="protein sequence ID" value="KXS18469.1"/>
    <property type="molecule type" value="Genomic_DNA"/>
</dbReference>
<dbReference type="AlphaFoldDB" id="A0A139ANZ6"/>
<organism evidence="1 2">
    <name type="scientific">Gonapodya prolifera (strain JEL478)</name>
    <name type="common">Monoblepharis prolifera</name>
    <dbReference type="NCBI Taxonomy" id="1344416"/>
    <lineage>
        <taxon>Eukaryota</taxon>
        <taxon>Fungi</taxon>
        <taxon>Fungi incertae sedis</taxon>
        <taxon>Chytridiomycota</taxon>
        <taxon>Chytridiomycota incertae sedis</taxon>
        <taxon>Monoblepharidomycetes</taxon>
        <taxon>Monoblepharidales</taxon>
        <taxon>Gonapodyaceae</taxon>
        <taxon>Gonapodya</taxon>
    </lineage>
</organism>
<name>A0A139ANZ6_GONPJ</name>
<reference evidence="1 2" key="1">
    <citation type="journal article" date="2015" name="Genome Biol. Evol.">
        <title>Phylogenomic analyses indicate that early fungi evolved digesting cell walls of algal ancestors of land plants.</title>
        <authorList>
            <person name="Chang Y."/>
            <person name="Wang S."/>
            <person name="Sekimoto S."/>
            <person name="Aerts A.L."/>
            <person name="Choi C."/>
            <person name="Clum A."/>
            <person name="LaButti K.M."/>
            <person name="Lindquist E.A."/>
            <person name="Yee Ngan C."/>
            <person name="Ohm R.A."/>
            <person name="Salamov A.A."/>
            <person name="Grigoriev I.V."/>
            <person name="Spatafora J.W."/>
            <person name="Berbee M.L."/>
        </authorList>
    </citation>
    <scope>NUCLEOTIDE SEQUENCE [LARGE SCALE GENOMIC DNA]</scope>
    <source>
        <strain evidence="1 2">JEL478</strain>
    </source>
</reference>
<gene>
    <name evidence="1" type="ORF">M427DRAFT_67862</name>
</gene>
<keyword evidence="2" id="KW-1185">Reference proteome</keyword>
<evidence type="ECO:0000313" key="2">
    <source>
        <dbReference type="Proteomes" id="UP000070544"/>
    </source>
</evidence>
<proteinExistence type="predicted"/>
<sequence>MALKRTRVIESCEGEEGLADHGIDYGAQHLDAGPWFSLGTSSVTSDGLPQPTHALHPPTSPFWQTFSAHRGTQDWHNGNPSRAGGFARPYAQRWACRSENRLGWPSPPSVQLDKKRRPVEGTEPPFAKLDDLCNEIFDFDEGNHIIHQNFTLITHAGAVQQPSRLDFHPSKQPVNASLNHRFSVIAAVSPSPDVARFCWWPHSPQILPCLHRDPNTNVAGPYSKEVMELQEGDVLIFRGDVLFAGALDPQNDIENVCLLSFISSTDPGAPKWSDDLVKPSPSLEERIGSVFPL</sequence>
<protein>
    <submittedName>
        <fullName evidence="1">Uncharacterized protein</fullName>
    </submittedName>
</protein>
<evidence type="ECO:0000313" key="1">
    <source>
        <dbReference type="EMBL" id="KXS18469.1"/>
    </source>
</evidence>